<evidence type="ECO:0000313" key="2">
    <source>
        <dbReference type="EMBL" id="ACD57446.1"/>
    </source>
</evidence>
<dbReference type="AlphaFoldDB" id="A0A0K0GH01"/>
<sequence>MPTPDSTQAQSGISVIAMSAQPAQTRETQVAAPKGPSLNDASHPDHALHNALRSKLPSLISNETAAHVTLLAKQNGIDSPDKLQNVTVQDGKAFVMGTTPGFRAAVHLNQPAPTREQTSAQLLAGQSQQQQAQQEQQKVAMDGR</sequence>
<feature type="compositionally biased region" description="Low complexity" evidence="1">
    <location>
        <begin position="117"/>
        <end position="137"/>
    </location>
</feature>
<proteinExistence type="predicted"/>
<evidence type="ECO:0000313" key="3">
    <source>
        <dbReference type="Proteomes" id="UP000001740"/>
    </source>
</evidence>
<dbReference type="EMBL" id="CP000967">
    <property type="protein sequence ID" value="ACD57446.1"/>
    <property type="molecule type" value="Genomic_DNA"/>
</dbReference>
<evidence type="ECO:0000256" key="1">
    <source>
        <dbReference type="SAM" id="MobiDB-lite"/>
    </source>
</evidence>
<name>A0A0K0GH01_XANOP</name>
<protein>
    <submittedName>
        <fullName evidence="2">Lytic enzyme</fullName>
    </submittedName>
</protein>
<reference evidence="2 3" key="1">
    <citation type="journal article" date="2008" name="BMC Genomics">
        <title>Genome sequence and rapid evolution of the rice pathogen Xanthomonas oryzae pv. oryzae PXO99A.</title>
        <authorList>
            <person name="Salzberg S.L."/>
            <person name="Sommer D.D."/>
            <person name="Schatz M.C."/>
            <person name="Phillippy A.M."/>
            <person name="Rabinowicz P.D."/>
            <person name="Tsuge S."/>
            <person name="Furutani A."/>
            <person name="Ochiai H."/>
            <person name="Delcher A.L."/>
            <person name="Kelley D."/>
            <person name="Madupu R."/>
            <person name="Puiu D."/>
            <person name="Radune D."/>
            <person name="Shumway M."/>
            <person name="Trapnell C."/>
            <person name="Aparna G."/>
            <person name="Jha G."/>
            <person name="Pandey A."/>
            <person name="Patil P.B."/>
            <person name="Ishihara H."/>
            <person name="Meyer D.F."/>
            <person name="Szurek B."/>
            <person name="Verdier V."/>
            <person name="Koebnik R."/>
            <person name="Dow J.M."/>
            <person name="Ryan R.P."/>
            <person name="Hirata H."/>
            <person name="Tsuyumu S."/>
            <person name="Won Lee S."/>
            <person name="Seo Y.S."/>
            <person name="Sriariyanum M."/>
            <person name="Ronald P.C."/>
            <person name="Sonti R.V."/>
            <person name="Van Sluys M.A."/>
            <person name="Leach J.E."/>
            <person name="White F.F."/>
            <person name="Bogdanove A.J."/>
        </authorList>
    </citation>
    <scope>NUCLEOTIDE SEQUENCE [LARGE SCALE GENOMIC DNA]</scope>
    <source>
        <strain evidence="2 3">PXO99A</strain>
    </source>
</reference>
<dbReference type="Proteomes" id="UP000001740">
    <property type="component" value="Chromosome"/>
</dbReference>
<dbReference type="HOGENOM" id="CLU_1969670_0_0_6"/>
<dbReference type="PATRIC" id="fig|291331.8.peg.4505"/>
<feature type="region of interest" description="Disordered" evidence="1">
    <location>
        <begin position="112"/>
        <end position="144"/>
    </location>
</feature>
<gene>
    <name evidence="2" type="ordered locus">PXO_04203</name>
</gene>
<feature type="region of interest" description="Disordered" evidence="1">
    <location>
        <begin position="20"/>
        <end position="54"/>
    </location>
</feature>
<organism evidence="2 3">
    <name type="scientific">Xanthomonas oryzae pv. oryzae (strain PXO99A)</name>
    <dbReference type="NCBI Taxonomy" id="360094"/>
    <lineage>
        <taxon>Bacteria</taxon>
        <taxon>Pseudomonadati</taxon>
        <taxon>Pseudomonadota</taxon>
        <taxon>Gammaproteobacteria</taxon>
        <taxon>Lysobacterales</taxon>
        <taxon>Lysobacteraceae</taxon>
        <taxon>Xanthomonas</taxon>
    </lineage>
</organism>
<accession>A0A0K0GH01</accession>
<dbReference type="KEGG" id="xop:PXO_04203"/>